<dbReference type="EMBL" id="SNRY01005448">
    <property type="protein sequence ID" value="KAA6314928.1"/>
    <property type="molecule type" value="Genomic_DNA"/>
</dbReference>
<sequence>MNIHELKEKPLWQMTGEEFLFLQQNSEHK</sequence>
<accession>A0A5J4Q1K8</accession>
<dbReference type="Pfam" id="PF12964">
    <property type="entry name" value="DUF3853"/>
    <property type="match status" value="1"/>
</dbReference>
<proteinExistence type="predicted"/>
<evidence type="ECO:0000313" key="1">
    <source>
        <dbReference type="EMBL" id="KAA6314928.1"/>
    </source>
</evidence>
<comment type="caution">
    <text evidence="1">The sequence shown here is derived from an EMBL/GenBank/DDBJ whole genome shotgun (WGS) entry which is preliminary data.</text>
</comment>
<organism evidence="1">
    <name type="scientific">termite gut metagenome</name>
    <dbReference type="NCBI Taxonomy" id="433724"/>
    <lineage>
        <taxon>unclassified sequences</taxon>
        <taxon>metagenomes</taxon>
        <taxon>organismal metagenomes</taxon>
    </lineage>
</organism>
<feature type="non-terminal residue" evidence="1">
    <location>
        <position position="29"/>
    </location>
</feature>
<dbReference type="AlphaFoldDB" id="A0A5J4Q1K8"/>
<gene>
    <name evidence="1" type="ORF">EZS27_034536</name>
</gene>
<name>A0A5J4Q1K8_9ZZZZ</name>
<protein>
    <submittedName>
        <fullName evidence="1">Uncharacterized protein</fullName>
    </submittedName>
</protein>
<reference evidence="1" key="1">
    <citation type="submission" date="2019-03" db="EMBL/GenBank/DDBJ databases">
        <title>Single cell metagenomics reveals metabolic interactions within the superorganism composed of flagellate Streblomastix strix and complex community of Bacteroidetes bacteria on its surface.</title>
        <authorList>
            <person name="Treitli S.C."/>
            <person name="Kolisko M."/>
            <person name="Husnik F."/>
            <person name="Keeling P."/>
            <person name="Hampl V."/>
        </authorList>
    </citation>
    <scope>NUCLEOTIDE SEQUENCE</scope>
    <source>
        <strain evidence="1">STM</strain>
    </source>
</reference>
<dbReference type="InterPro" id="IPR024363">
    <property type="entry name" value="DUF3853"/>
</dbReference>